<feature type="compositionally biased region" description="Basic and acidic residues" evidence="1">
    <location>
        <begin position="64"/>
        <end position="78"/>
    </location>
</feature>
<organism evidence="3 4">
    <name type="scientific">Saxophila tyrrhenica</name>
    <dbReference type="NCBI Taxonomy" id="1690608"/>
    <lineage>
        <taxon>Eukaryota</taxon>
        <taxon>Fungi</taxon>
        <taxon>Dikarya</taxon>
        <taxon>Ascomycota</taxon>
        <taxon>Pezizomycotina</taxon>
        <taxon>Dothideomycetes</taxon>
        <taxon>Dothideomycetidae</taxon>
        <taxon>Mycosphaerellales</taxon>
        <taxon>Extremaceae</taxon>
        <taxon>Saxophila</taxon>
    </lineage>
</organism>
<feature type="compositionally biased region" description="Basic residues" evidence="1">
    <location>
        <begin position="91"/>
        <end position="103"/>
    </location>
</feature>
<evidence type="ECO:0000256" key="1">
    <source>
        <dbReference type="SAM" id="MobiDB-lite"/>
    </source>
</evidence>
<dbReference type="RefSeq" id="XP_064660826.1">
    <property type="nucleotide sequence ID" value="XM_064800875.1"/>
</dbReference>
<evidence type="ECO:0000313" key="3">
    <source>
        <dbReference type="EMBL" id="KAK5171982.1"/>
    </source>
</evidence>
<evidence type="ECO:0000256" key="2">
    <source>
        <dbReference type="SAM" id="Phobius"/>
    </source>
</evidence>
<keyword evidence="2" id="KW-0812">Transmembrane</keyword>
<sequence length="384" mass="43989">MNYANMIEEKGLKKGFIVATLVSTIVGTFTTSLNFYDRVQERKAAKKQNRVDDGQNKEIQSLREDIQNMRKGGKKDSSSSRSRSRSTDRSRSHRHRRKSRRRSVGYDDDSDEDFRRLAGRSRAMIEREYDENYLRLGQRYAQGDVVTENKLQAQIITLQQAVINVLQDALMDGRSLTKADIHRLVGAQERARDGSLEALRGMYDRLLPEAGDKRLRIEGPPERNEDMRLGRQMTLPVEREREEVALAPVNRVKSMPVHASSEELYCRYSSDLQASRVGLAPAFPSSGGCRCPDCGIRIPVSKQDAWTFEVRIPVGDGLVEKRMYEMDARMVVKSHTPYGDYACVLCSRERDMDCICKSVEVLLEHLGRIHSSQEFEHEKDMHRV</sequence>
<evidence type="ECO:0000313" key="4">
    <source>
        <dbReference type="Proteomes" id="UP001337655"/>
    </source>
</evidence>
<keyword evidence="2" id="KW-0472">Membrane</keyword>
<keyword evidence="2" id="KW-1133">Transmembrane helix</keyword>
<protein>
    <submittedName>
        <fullName evidence="3">Uncharacterized protein</fullName>
    </submittedName>
</protein>
<proteinExistence type="predicted"/>
<dbReference type="PANTHER" id="PTHR42354">
    <property type="entry name" value="C2H2-TYPE DOMAIN-CONTAINING PROTEIN"/>
    <property type="match status" value="1"/>
</dbReference>
<feature type="region of interest" description="Disordered" evidence="1">
    <location>
        <begin position="64"/>
        <end position="112"/>
    </location>
</feature>
<accession>A0AAV9PFG9</accession>
<comment type="caution">
    <text evidence="3">The sequence shown here is derived from an EMBL/GenBank/DDBJ whole genome shotgun (WGS) entry which is preliminary data.</text>
</comment>
<keyword evidence="4" id="KW-1185">Reference proteome</keyword>
<dbReference type="EMBL" id="JAVRRT010000005">
    <property type="protein sequence ID" value="KAK5171982.1"/>
    <property type="molecule type" value="Genomic_DNA"/>
</dbReference>
<dbReference type="PANTHER" id="PTHR42354:SF1">
    <property type="entry name" value="C2H2-TYPE DOMAIN-CONTAINING PROTEIN"/>
    <property type="match status" value="1"/>
</dbReference>
<reference evidence="3 4" key="1">
    <citation type="submission" date="2023-08" db="EMBL/GenBank/DDBJ databases">
        <title>Black Yeasts Isolated from many extreme environments.</title>
        <authorList>
            <person name="Coleine C."/>
            <person name="Stajich J.E."/>
            <person name="Selbmann L."/>
        </authorList>
    </citation>
    <scope>NUCLEOTIDE SEQUENCE [LARGE SCALE GENOMIC DNA]</scope>
    <source>
        <strain evidence="3 4">CCFEE 5935</strain>
    </source>
</reference>
<name>A0AAV9PFG9_9PEZI</name>
<dbReference type="AlphaFoldDB" id="A0AAV9PFG9"/>
<dbReference type="Proteomes" id="UP001337655">
    <property type="component" value="Unassembled WGS sequence"/>
</dbReference>
<feature type="transmembrane region" description="Helical" evidence="2">
    <location>
        <begin position="15"/>
        <end position="36"/>
    </location>
</feature>
<gene>
    <name evidence="3" type="ORF">LTR77_003619</name>
</gene>
<dbReference type="GeneID" id="89924965"/>